<keyword evidence="2" id="KW-0472">Membrane</keyword>
<sequence length="393" mass="44321">MYAENQESKEAEKDEGESIIHRDSPIPTRSLLLRNSVEHLENLAAREEYAPQGSNYDRGLSDNQDQPIELSSPFGKHLTYLSNPEITEQYITQSYIPQIIETSLPLSPLDEVQNKMADLQTVPSNQITTYSHNPQFQNAIIGMTEVTAHSLSQQENIDHPSILTLPGVTMTRNRSRIDTPTIEKIPRIRSGYTAQIQTSNTPLRQEFRKSDIVSPTHFQQLQLQNKHSDIPISSSENSNSSNNSILQTDTRADHGDPDDPLSNNQNSPNNTPRSIPPFLQLQNNANEDSRHSFPLSMKAATPLLESNKNGNGYKPKGLIICLCFSIVAGIIFTLWAITNFMPNKVPTAGNKNPRVIWSDWKLYYRYIFQQNAEMECFIESSNLGKKIPDRSSL</sequence>
<evidence type="ECO:0000256" key="1">
    <source>
        <dbReference type="SAM" id="MobiDB-lite"/>
    </source>
</evidence>
<accession>A0ABN7VFI5</accession>
<keyword evidence="2" id="KW-0812">Transmembrane</keyword>
<dbReference type="Proteomes" id="UP000789901">
    <property type="component" value="Unassembled WGS sequence"/>
</dbReference>
<feature type="region of interest" description="Disordered" evidence="1">
    <location>
        <begin position="229"/>
        <end position="279"/>
    </location>
</feature>
<feature type="transmembrane region" description="Helical" evidence="2">
    <location>
        <begin position="317"/>
        <end position="337"/>
    </location>
</feature>
<keyword evidence="2" id="KW-1133">Transmembrane helix</keyword>
<dbReference type="EMBL" id="CAJVQB010013782">
    <property type="protein sequence ID" value="CAG8764472.1"/>
    <property type="molecule type" value="Genomic_DNA"/>
</dbReference>
<keyword evidence="4" id="KW-1185">Reference proteome</keyword>
<evidence type="ECO:0000256" key="2">
    <source>
        <dbReference type="SAM" id="Phobius"/>
    </source>
</evidence>
<evidence type="ECO:0000313" key="4">
    <source>
        <dbReference type="Proteomes" id="UP000789901"/>
    </source>
</evidence>
<proteinExistence type="predicted"/>
<protein>
    <submittedName>
        <fullName evidence="3">11579_t:CDS:1</fullName>
    </submittedName>
</protein>
<feature type="region of interest" description="Disordered" evidence="1">
    <location>
        <begin position="48"/>
        <end position="71"/>
    </location>
</feature>
<feature type="compositionally biased region" description="Basic and acidic residues" evidence="1">
    <location>
        <begin position="1"/>
        <end position="24"/>
    </location>
</feature>
<gene>
    <name evidence="3" type="ORF">GMARGA_LOCUS17862</name>
</gene>
<name>A0ABN7VFI5_GIGMA</name>
<feature type="compositionally biased region" description="Polar residues" evidence="1">
    <location>
        <begin position="261"/>
        <end position="273"/>
    </location>
</feature>
<feature type="compositionally biased region" description="Low complexity" evidence="1">
    <location>
        <begin position="233"/>
        <end position="244"/>
    </location>
</feature>
<feature type="region of interest" description="Disordered" evidence="1">
    <location>
        <begin position="1"/>
        <end position="27"/>
    </location>
</feature>
<evidence type="ECO:0000313" key="3">
    <source>
        <dbReference type="EMBL" id="CAG8764472.1"/>
    </source>
</evidence>
<comment type="caution">
    <text evidence="3">The sequence shown here is derived from an EMBL/GenBank/DDBJ whole genome shotgun (WGS) entry which is preliminary data.</text>
</comment>
<organism evidence="3 4">
    <name type="scientific">Gigaspora margarita</name>
    <dbReference type="NCBI Taxonomy" id="4874"/>
    <lineage>
        <taxon>Eukaryota</taxon>
        <taxon>Fungi</taxon>
        <taxon>Fungi incertae sedis</taxon>
        <taxon>Mucoromycota</taxon>
        <taxon>Glomeromycotina</taxon>
        <taxon>Glomeromycetes</taxon>
        <taxon>Diversisporales</taxon>
        <taxon>Gigasporaceae</taxon>
        <taxon>Gigaspora</taxon>
    </lineage>
</organism>
<reference evidence="3 4" key="1">
    <citation type="submission" date="2021-06" db="EMBL/GenBank/DDBJ databases">
        <authorList>
            <person name="Kallberg Y."/>
            <person name="Tangrot J."/>
            <person name="Rosling A."/>
        </authorList>
    </citation>
    <scope>NUCLEOTIDE SEQUENCE [LARGE SCALE GENOMIC DNA]</scope>
    <source>
        <strain evidence="3 4">120-4 pot B 10/14</strain>
    </source>
</reference>